<evidence type="ECO:0000313" key="2">
    <source>
        <dbReference type="Proteomes" id="UP001234297"/>
    </source>
</evidence>
<reference evidence="1 2" key="1">
    <citation type="journal article" date="2022" name="Hortic Res">
        <title>A haplotype resolved chromosomal level avocado genome allows analysis of novel avocado genes.</title>
        <authorList>
            <person name="Nath O."/>
            <person name="Fletcher S.J."/>
            <person name="Hayward A."/>
            <person name="Shaw L.M."/>
            <person name="Masouleh A.K."/>
            <person name="Furtado A."/>
            <person name="Henry R.J."/>
            <person name="Mitter N."/>
        </authorList>
    </citation>
    <scope>NUCLEOTIDE SEQUENCE [LARGE SCALE GENOMIC DNA]</scope>
    <source>
        <strain evidence="2">cv. Hass</strain>
    </source>
</reference>
<dbReference type="Proteomes" id="UP001234297">
    <property type="component" value="Chromosome 2"/>
</dbReference>
<organism evidence="1 2">
    <name type="scientific">Persea americana</name>
    <name type="common">Avocado</name>
    <dbReference type="NCBI Taxonomy" id="3435"/>
    <lineage>
        <taxon>Eukaryota</taxon>
        <taxon>Viridiplantae</taxon>
        <taxon>Streptophyta</taxon>
        <taxon>Embryophyta</taxon>
        <taxon>Tracheophyta</taxon>
        <taxon>Spermatophyta</taxon>
        <taxon>Magnoliopsida</taxon>
        <taxon>Magnoliidae</taxon>
        <taxon>Laurales</taxon>
        <taxon>Lauraceae</taxon>
        <taxon>Persea</taxon>
    </lineage>
</organism>
<proteinExistence type="predicted"/>
<sequence>MRIRKTWPSSPSPLLPSPSHLPFSNTPSQQQPKVTRQLHPSEALLQRIRDLSYRFHQRFKQPPTNLHPVMEKAGEGNEEEEETKREDCIQPNPIQLDALEREKEEDRAKEKVTSIENGITSTTRYEKNSSSDSSCHQEGRWLEEEKSFPLKKRKSSFSLGEGGGIEASSGEKNTMMRSTLRNTTITKKPNDGDAGEQLDVNCIALKKIDSSTANDAAIKGINGDGVVSMEDKVTTEKPHDNKNNVLANASGRTASIVIEGMQMTSNPIKRGENPVHVDCTIAKNRGKRAGENEGDGEMEKAQVGVTPNSVTNRRRRSLTRSSDEGEEHGGGGGVVRRRRGRQLKDKLGDTADGGGGALMQGSRCSRYNGRGWRCRQLTLAGYALCEHHLGKGRTKNMVSAGKNSAPPRIAAPQTHNSGPDEDRRASWSSSAPAPSLADTSLRKGKEVMIQDEEEDEMKMKKRGREAFLSINHI</sequence>
<dbReference type="EMBL" id="CM056810">
    <property type="protein sequence ID" value="KAJ8646908.1"/>
    <property type="molecule type" value="Genomic_DNA"/>
</dbReference>
<comment type="caution">
    <text evidence="1">The sequence shown here is derived from an EMBL/GenBank/DDBJ whole genome shotgun (WGS) entry which is preliminary data.</text>
</comment>
<evidence type="ECO:0000313" key="1">
    <source>
        <dbReference type="EMBL" id="KAJ8646908.1"/>
    </source>
</evidence>
<protein>
    <submittedName>
        <fullName evidence="1">Uncharacterized protein</fullName>
    </submittedName>
</protein>
<gene>
    <name evidence="1" type="ORF">MRB53_008656</name>
</gene>
<keyword evidence="2" id="KW-1185">Reference proteome</keyword>
<name>A0ACC2MN31_PERAE</name>
<accession>A0ACC2MN31</accession>